<dbReference type="EMBL" id="SIDB01000004">
    <property type="protein sequence ID" value="KAI3433328.1"/>
    <property type="molecule type" value="Genomic_DNA"/>
</dbReference>
<feature type="transmembrane region" description="Helical" evidence="1">
    <location>
        <begin position="127"/>
        <end position="149"/>
    </location>
</feature>
<gene>
    <name evidence="3" type="ORF">D9Q98_003146</name>
</gene>
<evidence type="ECO:0000256" key="1">
    <source>
        <dbReference type="SAM" id="Phobius"/>
    </source>
</evidence>
<evidence type="ECO:0000259" key="2">
    <source>
        <dbReference type="PROSITE" id="PS50903"/>
    </source>
</evidence>
<keyword evidence="4" id="KW-1185">Reference proteome</keyword>
<proteinExistence type="predicted"/>
<dbReference type="SUPFAM" id="SSF57802">
    <property type="entry name" value="Rubredoxin-like"/>
    <property type="match status" value="1"/>
</dbReference>
<dbReference type="PANTHER" id="PTHR48136">
    <property type="entry name" value="RUBREDOXIN-LIKE SUPERFAMILY PROTEIN"/>
    <property type="match status" value="1"/>
</dbReference>
<keyword evidence="1" id="KW-0812">Transmembrane</keyword>
<dbReference type="OrthoDB" id="408899at2759"/>
<organism evidence="3 4">
    <name type="scientific">Chlorella vulgaris</name>
    <name type="common">Green alga</name>
    <dbReference type="NCBI Taxonomy" id="3077"/>
    <lineage>
        <taxon>Eukaryota</taxon>
        <taxon>Viridiplantae</taxon>
        <taxon>Chlorophyta</taxon>
        <taxon>core chlorophytes</taxon>
        <taxon>Trebouxiophyceae</taxon>
        <taxon>Chlorellales</taxon>
        <taxon>Chlorellaceae</taxon>
        <taxon>Chlorella clade</taxon>
        <taxon>Chlorella</taxon>
    </lineage>
</organism>
<name>A0A9D4TSK5_CHLVU</name>
<sequence length="150" mass="15573">MPALVATPSSARLAGSKRFAGTAVQARPALPLRAPRAAVQTVAARAATSKATYICVDCGYLYDGSEGPFDKLPSSYRCPVCSAPKRRFKPYAGATGRNDSKSMNARFEKVQRGEGLAASGKADNSSLAAGVVAGAVILGGLYFALSSYYN</sequence>
<comment type="caution">
    <text evidence="3">The sequence shown here is derived from an EMBL/GenBank/DDBJ whole genome shotgun (WGS) entry which is preliminary data.</text>
</comment>
<accession>A0A9D4TSK5</accession>
<dbReference type="Gene3D" id="2.20.28.10">
    <property type="match status" value="1"/>
</dbReference>
<reference evidence="3" key="2">
    <citation type="submission" date="2020-11" db="EMBL/GenBank/DDBJ databases">
        <authorList>
            <person name="Cecchin M."/>
            <person name="Marcolungo L."/>
            <person name="Rossato M."/>
            <person name="Girolomoni L."/>
            <person name="Cosentino E."/>
            <person name="Cuine S."/>
            <person name="Li-Beisson Y."/>
            <person name="Delledonne M."/>
            <person name="Ballottari M."/>
        </authorList>
    </citation>
    <scope>NUCLEOTIDE SEQUENCE</scope>
    <source>
        <strain evidence="3">211/11P</strain>
        <tissue evidence="3">Whole cell</tissue>
    </source>
</reference>
<dbReference type="PANTHER" id="PTHR48136:SF1">
    <property type="entry name" value="RUBREDOXIN-LIKE SUPERFAMILY PROTEIN"/>
    <property type="match status" value="1"/>
</dbReference>
<dbReference type="AlphaFoldDB" id="A0A9D4TSK5"/>
<dbReference type="InterPro" id="IPR024934">
    <property type="entry name" value="Rubredoxin-like_dom"/>
</dbReference>
<feature type="domain" description="Rubredoxin-like" evidence="2">
    <location>
        <begin position="50"/>
        <end position="91"/>
    </location>
</feature>
<keyword evidence="1" id="KW-1133">Transmembrane helix</keyword>
<reference evidence="3" key="1">
    <citation type="journal article" date="2019" name="Plant J.">
        <title>Chlorella vulgaris genome assembly and annotation reveals the molecular basis for metabolic acclimation to high light conditions.</title>
        <authorList>
            <person name="Cecchin M."/>
            <person name="Marcolungo L."/>
            <person name="Rossato M."/>
            <person name="Girolomoni L."/>
            <person name="Cosentino E."/>
            <person name="Cuine S."/>
            <person name="Li-Beisson Y."/>
            <person name="Delledonne M."/>
            <person name="Ballottari M."/>
        </authorList>
    </citation>
    <scope>NUCLEOTIDE SEQUENCE</scope>
    <source>
        <strain evidence="3">211/11P</strain>
    </source>
</reference>
<keyword evidence="1" id="KW-0472">Membrane</keyword>
<evidence type="ECO:0000313" key="3">
    <source>
        <dbReference type="EMBL" id="KAI3433328.1"/>
    </source>
</evidence>
<protein>
    <recommendedName>
        <fullName evidence="2">Rubredoxin-like domain-containing protein</fullName>
    </recommendedName>
</protein>
<dbReference type="GO" id="GO:0005506">
    <property type="term" value="F:iron ion binding"/>
    <property type="evidence" value="ECO:0007669"/>
    <property type="project" value="InterPro"/>
</dbReference>
<dbReference type="PROSITE" id="PS50903">
    <property type="entry name" value="RUBREDOXIN_LIKE"/>
    <property type="match status" value="1"/>
</dbReference>
<evidence type="ECO:0000313" key="4">
    <source>
        <dbReference type="Proteomes" id="UP001055712"/>
    </source>
</evidence>
<dbReference type="Proteomes" id="UP001055712">
    <property type="component" value="Unassembled WGS sequence"/>
</dbReference>